<dbReference type="InterPro" id="IPR043519">
    <property type="entry name" value="NT_sf"/>
</dbReference>
<dbReference type="KEGG" id="cfm:BJL90_18760"/>
<dbReference type="Proteomes" id="UP000192478">
    <property type="component" value="Chromosome"/>
</dbReference>
<dbReference type="GO" id="GO:0016779">
    <property type="term" value="F:nucleotidyltransferase activity"/>
    <property type="evidence" value="ECO:0007669"/>
    <property type="project" value="UniProtKB-KW"/>
</dbReference>
<evidence type="ECO:0000256" key="8">
    <source>
        <dbReference type="ARBA" id="ARBA00022842"/>
    </source>
</evidence>
<gene>
    <name evidence="11" type="ORF">BJL90_18760</name>
    <name evidence="12" type="ORF">CLFO_27110</name>
</gene>
<keyword evidence="3" id="KW-0808">Transferase</keyword>
<keyword evidence="5" id="KW-0479">Metal-binding</keyword>
<accession>A0AAC9RQ72</accession>
<evidence type="ECO:0000256" key="5">
    <source>
        <dbReference type="ARBA" id="ARBA00022723"/>
    </source>
</evidence>
<protein>
    <submittedName>
        <fullName evidence="12">Nucleotidyltransferase domain protein</fullName>
    </submittedName>
</protein>
<evidence type="ECO:0000313" key="14">
    <source>
        <dbReference type="Proteomes" id="UP000192478"/>
    </source>
</evidence>
<evidence type="ECO:0000313" key="11">
    <source>
        <dbReference type="EMBL" id="AOY77717.1"/>
    </source>
</evidence>
<evidence type="ECO:0000256" key="6">
    <source>
        <dbReference type="ARBA" id="ARBA00022741"/>
    </source>
</evidence>
<evidence type="ECO:0000256" key="3">
    <source>
        <dbReference type="ARBA" id="ARBA00022679"/>
    </source>
</evidence>
<keyword evidence="13" id="KW-1185">Reference proteome</keyword>
<comment type="cofactor">
    <cofactor evidence="1">
        <name>Mg(2+)</name>
        <dbReference type="ChEBI" id="CHEBI:18420"/>
    </cofactor>
</comment>
<keyword evidence="2" id="KW-1277">Toxin-antitoxin system</keyword>
<dbReference type="EMBL" id="CP017603">
    <property type="protein sequence ID" value="AOY77717.1"/>
    <property type="molecule type" value="Genomic_DNA"/>
</dbReference>
<dbReference type="SUPFAM" id="SSF81301">
    <property type="entry name" value="Nucleotidyltransferase"/>
    <property type="match status" value="1"/>
</dbReference>
<dbReference type="Gene3D" id="3.30.460.10">
    <property type="entry name" value="Beta Polymerase, domain 2"/>
    <property type="match status" value="1"/>
</dbReference>
<evidence type="ECO:0000259" key="10">
    <source>
        <dbReference type="Pfam" id="PF01909"/>
    </source>
</evidence>
<evidence type="ECO:0000256" key="9">
    <source>
        <dbReference type="ARBA" id="ARBA00038276"/>
    </source>
</evidence>
<sequence>MKSIDLLNEKRSEILKVAELNGVVKISLFGSVARKEENDKSDIDFLVEFEDGRTLFDLIRLKHDLESLLDKEVDVVTKKSLHPLIKEQVMTEAVEI</sequence>
<reference evidence="11 13" key="1">
    <citation type="submission" date="2016-10" db="EMBL/GenBank/DDBJ databases">
        <title>Complete Genome Sequence of Acetogen Clostridium formicoaceticum ATCC 27076.</title>
        <authorList>
            <person name="Bao T."/>
            <person name="Cheng C."/>
            <person name="Zhao J."/>
            <person name="Yang S.-T."/>
            <person name="Wang J."/>
            <person name="Wang M."/>
        </authorList>
    </citation>
    <scope>NUCLEOTIDE SEQUENCE [LARGE SCALE GENOMIC DNA]</scope>
    <source>
        <strain evidence="11 13">ATCC 27076</strain>
    </source>
</reference>
<dbReference type="GO" id="GO:0046872">
    <property type="term" value="F:metal ion binding"/>
    <property type="evidence" value="ECO:0007669"/>
    <property type="project" value="UniProtKB-KW"/>
</dbReference>
<reference evidence="12 14" key="2">
    <citation type="submission" date="2017-03" db="EMBL/GenBank/DDBJ databases">
        <title>Complete sequence of Clostridium formicaceticum DSM 92.</title>
        <authorList>
            <person name="Poehlein A."/>
            <person name="Karl M."/>
            <person name="Bengelsdorf F.R."/>
            <person name="Duerre P."/>
            <person name="Daniel R."/>
        </authorList>
    </citation>
    <scope>NUCLEOTIDE SEQUENCE [LARGE SCALE GENOMIC DNA]</scope>
    <source>
        <strain evidence="12 14">DSM 92</strain>
    </source>
</reference>
<evidence type="ECO:0000256" key="2">
    <source>
        <dbReference type="ARBA" id="ARBA00022649"/>
    </source>
</evidence>
<organism evidence="12 14">
    <name type="scientific">Clostridium formicaceticum</name>
    <dbReference type="NCBI Taxonomy" id="1497"/>
    <lineage>
        <taxon>Bacteria</taxon>
        <taxon>Bacillati</taxon>
        <taxon>Bacillota</taxon>
        <taxon>Clostridia</taxon>
        <taxon>Eubacteriales</taxon>
        <taxon>Clostridiaceae</taxon>
        <taxon>Clostridium</taxon>
    </lineage>
</organism>
<keyword evidence="4" id="KW-0548">Nucleotidyltransferase</keyword>
<dbReference type="PANTHER" id="PTHR33571:SF14">
    <property type="entry name" value="PROTEIN ADENYLYLTRANSFERASE MJ0435-RELATED"/>
    <property type="match status" value="1"/>
</dbReference>
<evidence type="ECO:0000256" key="7">
    <source>
        <dbReference type="ARBA" id="ARBA00022840"/>
    </source>
</evidence>
<dbReference type="GO" id="GO:0005524">
    <property type="term" value="F:ATP binding"/>
    <property type="evidence" value="ECO:0007669"/>
    <property type="project" value="UniProtKB-KW"/>
</dbReference>
<feature type="domain" description="Polymerase nucleotidyl transferase" evidence="10">
    <location>
        <begin position="16"/>
        <end position="94"/>
    </location>
</feature>
<dbReference type="Proteomes" id="UP000177894">
    <property type="component" value="Chromosome"/>
</dbReference>
<proteinExistence type="inferred from homology"/>
<dbReference type="EMBL" id="CP020559">
    <property type="protein sequence ID" value="ARE88310.1"/>
    <property type="molecule type" value="Genomic_DNA"/>
</dbReference>
<dbReference type="CDD" id="cd05403">
    <property type="entry name" value="NT_KNTase_like"/>
    <property type="match status" value="1"/>
</dbReference>
<name>A0AAC9RQ72_9CLOT</name>
<dbReference type="PANTHER" id="PTHR33571">
    <property type="entry name" value="SSL8005 PROTEIN"/>
    <property type="match status" value="1"/>
</dbReference>
<evidence type="ECO:0000313" key="12">
    <source>
        <dbReference type="EMBL" id="ARE88310.1"/>
    </source>
</evidence>
<comment type="similarity">
    <text evidence="9">Belongs to the MntA antitoxin family.</text>
</comment>
<keyword evidence="7" id="KW-0067">ATP-binding</keyword>
<dbReference type="AlphaFoldDB" id="A0AAC9RQ72"/>
<dbReference type="RefSeq" id="WP_070971721.1">
    <property type="nucleotide sequence ID" value="NZ_CP017603.1"/>
</dbReference>
<evidence type="ECO:0000256" key="1">
    <source>
        <dbReference type="ARBA" id="ARBA00001946"/>
    </source>
</evidence>
<evidence type="ECO:0000256" key="4">
    <source>
        <dbReference type="ARBA" id="ARBA00022695"/>
    </source>
</evidence>
<dbReference type="Pfam" id="PF01909">
    <property type="entry name" value="NTP_transf_2"/>
    <property type="match status" value="1"/>
</dbReference>
<evidence type="ECO:0000313" key="13">
    <source>
        <dbReference type="Proteomes" id="UP000177894"/>
    </source>
</evidence>
<dbReference type="InterPro" id="IPR052038">
    <property type="entry name" value="Type-VII_TA_antitoxin"/>
</dbReference>
<keyword evidence="6" id="KW-0547">Nucleotide-binding</keyword>
<keyword evidence="8" id="KW-0460">Magnesium</keyword>
<dbReference type="InterPro" id="IPR002934">
    <property type="entry name" value="Polymerase_NTP_transf_dom"/>
</dbReference>